<evidence type="ECO:0000313" key="2">
    <source>
        <dbReference type="EMBL" id="KAE8135957.1"/>
    </source>
</evidence>
<protein>
    <submittedName>
        <fullName evidence="2">Uncharacterized protein</fullName>
    </submittedName>
</protein>
<accession>A0A5N6SPX0</accession>
<sequence length="87" mass="9144">MSQGMCTLPPGIGDQDVDARALINGIASHLETCTLRVQNHSACTNSQTPTHAAIQHEIETDESGSQCRMLGDSLGPNSEPQPAASGW</sequence>
<dbReference type="EMBL" id="ML743588">
    <property type="protein sequence ID" value="KAE8135957.1"/>
    <property type="molecule type" value="Genomic_DNA"/>
</dbReference>
<organism evidence="2 3">
    <name type="scientific">Aspergillus pseudotamarii</name>
    <dbReference type="NCBI Taxonomy" id="132259"/>
    <lineage>
        <taxon>Eukaryota</taxon>
        <taxon>Fungi</taxon>
        <taxon>Dikarya</taxon>
        <taxon>Ascomycota</taxon>
        <taxon>Pezizomycotina</taxon>
        <taxon>Eurotiomycetes</taxon>
        <taxon>Eurotiomycetidae</taxon>
        <taxon>Eurotiales</taxon>
        <taxon>Aspergillaceae</taxon>
        <taxon>Aspergillus</taxon>
        <taxon>Aspergillus subgen. Circumdati</taxon>
    </lineage>
</organism>
<dbReference type="AlphaFoldDB" id="A0A5N6SPX0"/>
<gene>
    <name evidence="2" type="ORF">BDV38DRAFT_250796</name>
</gene>
<name>A0A5N6SPX0_ASPPS</name>
<dbReference type="Proteomes" id="UP000325672">
    <property type="component" value="Unassembled WGS sequence"/>
</dbReference>
<feature type="region of interest" description="Disordered" evidence="1">
    <location>
        <begin position="60"/>
        <end position="87"/>
    </location>
</feature>
<evidence type="ECO:0000313" key="3">
    <source>
        <dbReference type="Proteomes" id="UP000325672"/>
    </source>
</evidence>
<reference evidence="2 3" key="1">
    <citation type="submission" date="2019-04" db="EMBL/GenBank/DDBJ databases">
        <title>Friends and foes A comparative genomics study of 23 Aspergillus species from section Flavi.</title>
        <authorList>
            <consortium name="DOE Joint Genome Institute"/>
            <person name="Kjaerbolling I."/>
            <person name="Vesth T."/>
            <person name="Frisvad J.C."/>
            <person name="Nybo J.L."/>
            <person name="Theobald S."/>
            <person name="Kildgaard S."/>
            <person name="Isbrandt T."/>
            <person name="Kuo A."/>
            <person name="Sato A."/>
            <person name="Lyhne E.K."/>
            <person name="Kogle M.E."/>
            <person name="Wiebenga A."/>
            <person name="Kun R.S."/>
            <person name="Lubbers R.J."/>
            <person name="Makela M.R."/>
            <person name="Barry K."/>
            <person name="Chovatia M."/>
            <person name="Clum A."/>
            <person name="Daum C."/>
            <person name="Haridas S."/>
            <person name="He G."/>
            <person name="LaButti K."/>
            <person name="Lipzen A."/>
            <person name="Mondo S."/>
            <person name="Riley R."/>
            <person name="Salamov A."/>
            <person name="Simmons B.A."/>
            <person name="Magnuson J.K."/>
            <person name="Henrissat B."/>
            <person name="Mortensen U.H."/>
            <person name="Larsen T.O."/>
            <person name="Devries R.P."/>
            <person name="Grigoriev I.V."/>
            <person name="Machida M."/>
            <person name="Baker S.E."/>
            <person name="Andersen M.R."/>
        </authorList>
    </citation>
    <scope>NUCLEOTIDE SEQUENCE [LARGE SCALE GENOMIC DNA]</scope>
    <source>
        <strain evidence="2 3">CBS 117625</strain>
    </source>
</reference>
<dbReference type="RefSeq" id="XP_031912020.1">
    <property type="nucleotide sequence ID" value="XM_032054989.1"/>
</dbReference>
<proteinExistence type="predicted"/>
<evidence type="ECO:0000256" key="1">
    <source>
        <dbReference type="SAM" id="MobiDB-lite"/>
    </source>
</evidence>
<keyword evidence="3" id="KW-1185">Reference proteome</keyword>
<dbReference type="GeneID" id="43639199"/>